<reference evidence="1 2" key="1">
    <citation type="submission" date="2015-01" db="EMBL/GenBank/DDBJ databases">
        <title>Evolution of Trichinella species and genotypes.</title>
        <authorList>
            <person name="Korhonen P.K."/>
            <person name="Edoardo P."/>
            <person name="Giuseppe L.R."/>
            <person name="Gasser R.B."/>
        </authorList>
    </citation>
    <scope>NUCLEOTIDE SEQUENCE [LARGE SCALE GENOMIC DNA]</scope>
    <source>
        <strain evidence="1">ISS3</strain>
    </source>
</reference>
<sequence>MKSATKLMLASLVFSTKKQKALVSSDEVYTMTVFKCNFRRKFPTNNAMPRWHILLI</sequence>
<keyword evidence="2" id="KW-1185">Reference proteome</keyword>
<evidence type="ECO:0000313" key="2">
    <source>
        <dbReference type="Proteomes" id="UP000054776"/>
    </source>
</evidence>
<dbReference type="EMBL" id="JYDH01003981">
    <property type="protein sequence ID" value="KRY04902.1"/>
    <property type="molecule type" value="Genomic_DNA"/>
</dbReference>
<dbReference type="Proteomes" id="UP000054776">
    <property type="component" value="Unassembled WGS sequence"/>
</dbReference>
<dbReference type="InParanoid" id="A0A0V0YXK1"/>
<accession>A0A0V0YXK1</accession>
<dbReference type="OrthoDB" id="5934746at2759"/>
<proteinExistence type="predicted"/>
<organism evidence="1 2">
    <name type="scientific">Trichinella spiralis</name>
    <name type="common">Trichina worm</name>
    <dbReference type="NCBI Taxonomy" id="6334"/>
    <lineage>
        <taxon>Eukaryota</taxon>
        <taxon>Metazoa</taxon>
        <taxon>Ecdysozoa</taxon>
        <taxon>Nematoda</taxon>
        <taxon>Enoplea</taxon>
        <taxon>Dorylaimia</taxon>
        <taxon>Trichinellida</taxon>
        <taxon>Trichinellidae</taxon>
        <taxon>Trichinella</taxon>
    </lineage>
</organism>
<protein>
    <submittedName>
        <fullName evidence="1">Uncharacterized protein</fullName>
    </submittedName>
</protein>
<dbReference type="AlphaFoldDB" id="A0A0V0YXK1"/>
<gene>
    <name evidence="1" type="ORF">T01_14879</name>
</gene>
<name>A0A0V0YXK1_TRISP</name>
<evidence type="ECO:0000313" key="1">
    <source>
        <dbReference type="EMBL" id="KRY04902.1"/>
    </source>
</evidence>
<comment type="caution">
    <text evidence="1">The sequence shown here is derived from an EMBL/GenBank/DDBJ whole genome shotgun (WGS) entry which is preliminary data.</text>
</comment>